<feature type="region of interest" description="Disordered" evidence="8">
    <location>
        <begin position="1094"/>
        <end position="1124"/>
    </location>
</feature>
<feature type="region of interest" description="Disordered" evidence="8">
    <location>
        <begin position="1"/>
        <end position="29"/>
    </location>
</feature>
<keyword evidence="3 7" id="KW-0547">Nucleotide-binding</keyword>
<keyword evidence="5" id="KW-0175">Coiled coil</keyword>
<dbReference type="GO" id="GO:0008017">
    <property type="term" value="F:microtubule binding"/>
    <property type="evidence" value="ECO:0007669"/>
    <property type="project" value="InterPro"/>
</dbReference>
<dbReference type="SUPFAM" id="SSF52540">
    <property type="entry name" value="P-loop containing nucleoside triphosphate hydrolases"/>
    <property type="match status" value="2"/>
</dbReference>
<feature type="region of interest" description="Disordered" evidence="8">
    <location>
        <begin position="1181"/>
        <end position="1213"/>
    </location>
</feature>
<feature type="compositionally biased region" description="Polar residues" evidence="8">
    <location>
        <begin position="1451"/>
        <end position="1460"/>
    </location>
</feature>
<feature type="binding site" evidence="7">
    <location>
        <begin position="91"/>
        <end position="98"/>
    </location>
    <ligand>
        <name>ATP</name>
        <dbReference type="ChEBI" id="CHEBI:30616"/>
    </ligand>
</feature>
<reference evidence="10" key="1">
    <citation type="submission" date="2017-11" db="EMBL/GenBank/DDBJ databases">
        <title>The sensing device of the deep-sea amphipod.</title>
        <authorList>
            <person name="Kobayashi H."/>
            <person name="Nagahama T."/>
            <person name="Arai W."/>
            <person name="Sasagawa Y."/>
            <person name="Umeda M."/>
            <person name="Hayashi T."/>
            <person name="Nikaido I."/>
            <person name="Watanabe H."/>
            <person name="Oguri K."/>
            <person name="Kitazato H."/>
            <person name="Fujioka K."/>
            <person name="Kido Y."/>
            <person name="Takami H."/>
        </authorList>
    </citation>
    <scope>NUCLEOTIDE SEQUENCE</scope>
    <source>
        <tissue evidence="10">Whole body</tissue>
    </source>
</reference>
<dbReference type="InterPro" id="IPR001752">
    <property type="entry name" value="Kinesin_motor_dom"/>
</dbReference>
<dbReference type="GO" id="GO:0007052">
    <property type="term" value="P:mitotic spindle organization"/>
    <property type="evidence" value="ECO:0007669"/>
    <property type="project" value="TreeGrafter"/>
</dbReference>
<dbReference type="PRINTS" id="PR00380">
    <property type="entry name" value="KINESINHEAVY"/>
</dbReference>
<evidence type="ECO:0000256" key="6">
    <source>
        <dbReference type="ARBA" id="ARBA00023212"/>
    </source>
</evidence>
<feature type="compositionally biased region" description="Basic and acidic residues" evidence="8">
    <location>
        <begin position="829"/>
        <end position="848"/>
    </location>
</feature>
<dbReference type="Gene3D" id="3.40.850.10">
    <property type="entry name" value="Kinesin motor domain"/>
    <property type="match status" value="1"/>
</dbReference>
<feature type="region of interest" description="Disordered" evidence="8">
    <location>
        <begin position="948"/>
        <end position="978"/>
    </location>
</feature>
<dbReference type="GO" id="GO:0007018">
    <property type="term" value="P:microtubule-based movement"/>
    <property type="evidence" value="ECO:0007669"/>
    <property type="project" value="InterPro"/>
</dbReference>
<evidence type="ECO:0000256" key="1">
    <source>
        <dbReference type="ARBA" id="ARBA00004245"/>
    </source>
</evidence>
<keyword evidence="6" id="KW-0206">Cytoskeleton</keyword>
<feature type="compositionally biased region" description="Basic and acidic residues" evidence="8">
    <location>
        <begin position="1427"/>
        <end position="1443"/>
    </location>
</feature>
<feature type="compositionally biased region" description="Polar residues" evidence="8">
    <location>
        <begin position="548"/>
        <end position="561"/>
    </location>
</feature>
<sequence length="1604" mass="174612">METPVRAISRVRPAEAGDTDGYPEDSSSTRGIGVVEVAPAASQVILGHDHFCDFDAVFGPDVSQKELYAASLEDLVTNFFEGYNVSVVGYGSSGSGKTHTITGPGFLWAMNEEEFGLLPRAVRQLYHHITEAGLSSPGYESHVSVSYLLLCAGAVYDLLTSQPVLLPLPILADHKGSVMVPGLSSVDCNSINEVLNCLEAGLVARHNHAVNASTHNTTGTAAADALNDTGVGVSNGTGNPNKHSSPVHTHASFTITLQQSRVDKEGKARILCSRLNFVDLAGLDQKSASLTSMTASSALNNNLSAVSVKNSASFLNNADNIVAPNPSLVGSSAYSNTDVLGSMTACSAVPDNATELPHEYLITKDNSNNNQLLASEQEEDAVYLKNANLDCNNPKVGEFLLRRDSTNVMGSDECIGEDGGGGDAEEDQLCGVESNIDNDDGVDETGVVMSPDHQCLASVIACLVDRNYTGPIPYTHSMLTQLLKESLGGNCLTLFVCCASPSRRHLPATLLTMKYGGLARYILNKPLLNDVTLLQQQLLSVEQPQQQGSSNTAPSVAASQDSTNNVASAANNNNYNTHNNNSSAVKPVDPEEIFRLQFSGWQLQQLVDGADSLLRSCLPFLPPALQAQAAAWLCRRNEAAHCLGPPMQPPPHHPHYWNQQHRDARGLHVIEEVSEPGDPRNSGRSTSSCGSNRVAAAERSLSSASSLGEEFYEQLAVFTNNFADHTTHLVKAVEDRLDTFSEHSSYGASSDDESSGQENMDADRLSSSEHNIDCDSMTDKSAFIIGMDDNSVTDVNINEKLLNFVNANDASKIDFGDTSFVRFGSVGEVKQRDGSNKSVGESENKADASKSSAETVGKSNEAARVVPTSQAQAAAAAAGRGGSHSAEDSDANMNSYDSEVEDSSSSGEEVEKRGESSSSMVRTRLSRRRMSLTGQQLSAVSEVAMHAHHANRRRQRELRETVKEKESQLRTLQRGAQEKEELMSQNQAKLQQLQQLTNDEAARLRDARHHAKSAKGNRMQELESSSRLQQHEAALAQYRDRSKAIQSFINIIEATKTPEQELQHLSSRLQELRCELAEVETVVRVDDQRKQRLQDLRNNRPRKQSGRLSAEEDELDDDLEDPLFSGHPLQEHIQQLMVTVSSHAERMSTSGVGSGRVLRESVAVRGEEHITIRRATNGKAGLSVHGLSQPHKRRLITSSSEQCSSSGEDSREQRVQQQLRGEIGNLREARDVLITCRQRLNRRIHKGGVQHGSGKRVWECERRLLELDEAVEAVDSTIEYKNELICGRAHELAATSALLMQVQYTDQSHHLQKLEWSYQQASLDMERRCAVQQTQYLQHLHKLLRHIDTQESASLQQPTIVQHTEVASTAVVRELEMSLYYYKDQCTQLKTLIKQQQGQGRNFQPMYQQLQQQQQQHTSSGGGTARQQKDRTNRQNGDRHSDIGLKLSTLGPGSTLMSPPSISHYRNGEPSYGAFPARHKKRFLLLGANQQQVAAGNTAPSGSNFNPDVRDVASGSVNAGAPAAGGDGNISVAAGGVNSSSNPFMRRSRLEPGRRRRPPSSSRYRMFGGSSATGGRHHRDGSAESIPMTHKPAPPPPATARTGC</sequence>
<comment type="subcellular location">
    <subcellularLocation>
        <location evidence="1">Cytoplasm</location>
        <location evidence="1">Cytoskeleton</location>
    </subcellularLocation>
</comment>
<feature type="compositionally biased region" description="Low complexity" evidence="8">
    <location>
        <begin position="1198"/>
        <end position="1207"/>
    </location>
</feature>
<evidence type="ECO:0000256" key="8">
    <source>
        <dbReference type="SAM" id="MobiDB-lite"/>
    </source>
</evidence>
<accession>A0A6A7FUT9</accession>
<evidence type="ECO:0000256" key="7">
    <source>
        <dbReference type="PROSITE-ProRule" id="PRU00283"/>
    </source>
</evidence>
<dbReference type="InterPro" id="IPR027417">
    <property type="entry name" value="P-loop_NTPase"/>
</dbReference>
<feature type="region of interest" description="Disordered" evidence="8">
    <location>
        <begin position="829"/>
        <end position="934"/>
    </location>
</feature>
<feature type="compositionally biased region" description="Acidic residues" evidence="8">
    <location>
        <begin position="1111"/>
        <end position="1121"/>
    </location>
</feature>
<protein>
    <submittedName>
        <fullName evidence="10">Kinesin-like protein 2</fullName>
    </submittedName>
</protein>
<keyword evidence="7" id="KW-0505">Motor protein</keyword>
<dbReference type="PANTHER" id="PTHR47969:SF15">
    <property type="entry name" value="CHROMOSOME-ASSOCIATED KINESIN KIF4A-RELATED"/>
    <property type="match status" value="1"/>
</dbReference>
<dbReference type="InterPro" id="IPR036961">
    <property type="entry name" value="Kinesin_motor_dom_sf"/>
</dbReference>
<evidence type="ECO:0000256" key="3">
    <source>
        <dbReference type="ARBA" id="ARBA00022741"/>
    </source>
</evidence>
<feature type="domain" description="Kinesin motor" evidence="9">
    <location>
        <begin position="4"/>
        <end position="522"/>
    </location>
</feature>
<dbReference type="PANTHER" id="PTHR47969">
    <property type="entry name" value="CHROMOSOME-ASSOCIATED KINESIN KIF4A-RELATED"/>
    <property type="match status" value="1"/>
</dbReference>
<feature type="region of interest" description="Disordered" evidence="8">
    <location>
        <begin position="1533"/>
        <end position="1604"/>
    </location>
</feature>
<keyword evidence="2" id="KW-0963">Cytoplasm</keyword>
<feature type="region of interest" description="Disordered" evidence="8">
    <location>
        <begin position="742"/>
        <end position="773"/>
    </location>
</feature>
<dbReference type="GO" id="GO:0005875">
    <property type="term" value="C:microtubule associated complex"/>
    <property type="evidence" value="ECO:0007669"/>
    <property type="project" value="TreeGrafter"/>
</dbReference>
<feature type="compositionally biased region" description="Polar residues" evidence="8">
    <location>
        <begin position="849"/>
        <end position="858"/>
    </location>
</feature>
<feature type="compositionally biased region" description="Basic and acidic residues" evidence="8">
    <location>
        <begin position="957"/>
        <end position="968"/>
    </location>
</feature>
<evidence type="ECO:0000259" key="9">
    <source>
        <dbReference type="PROSITE" id="PS50067"/>
    </source>
</evidence>
<dbReference type="EMBL" id="IACT01003014">
    <property type="protein sequence ID" value="LAC22267.1"/>
    <property type="molecule type" value="mRNA"/>
</dbReference>
<feature type="compositionally biased region" description="Basic and acidic residues" evidence="8">
    <location>
        <begin position="761"/>
        <end position="773"/>
    </location>
</feature>
<dbReference type="Gene3D" id="1.20.58.1980">
    <property type="match status" value="1"/>
</dbReference>
<dbReference type="Pfam" id="PF00225">
    <property type="entry name" value="Kinesin"/>
    <property type="match status" value="2"/>
</dbReference>
<name>A0A6A7FUT9_9CRUS</name>
<comment type="similarity">
    <text evidence="7">Belongs to the TRAFAC class myosin-kinesin ATPase superfamily. Kinesin family.</text>
</comment>
<evidence type="ECO:0000256" key="5">
    <source>
        <dbReference type="ARBA" id="ARBA00023054"/>
    </source>
</evidence>
<organism evidence="10">
    <name type="scientific">Hirondellea gigas</name>
    <dbReference type="NCBI Taxonomy" id="1518452"/>
    <lineage>
        <taxon>Eukaryota</taxon>
        <taxon>Metazoa</taxon>
        <taxon>Ecdysozoa</taxon>
        <taxon>Arthropoda</taxon>
        <taxon>Crustacea</taxon>
        <taxon>Multicrustacea</taxon>
        <taxon>Malacostraca</taxon>
        <taxon>Eumalacostraca</taxon>
        <taxon>Peracarida</taxon>
        <taxon>Amphipoda</taxon>
        <taxon>Amphilochidea</taxon>
        <taxon>Lysianassida</taxon>
        <taxon>Lysianassidira</taxon>
        <taxon>Lysianassoidea</taxon>
        <taxon>Lysianassidae</taxon>
        <taxon>Hirondellea</taxon>
    </lineage>
</organism>
<dbReference type="GO" id="GO:0005524">
    <property type="term" value="F:ATP binding"/>
    <property type="evidence" value="ECO:0007669"/>
    <property type="project" value="UniProtKB-UniRule"/>
</dbReference>
<dbReference type="PROSITE" id="PS50067">
    <property type="entry name" value="KINESIN_MOTOR_2"/>
    <property type="match status" value="1"/>
</dbReference>
<feature type="compositionally biased region" description="Low complexity" evidence="8">
    <location>
        <begin position="562"/>
        <end position="585"/>
    </location>
</feature>
<dbReference type="GO" id="GO:0051231">
    <property type="term" value="P:spindle elongation"/>
    <property type="evidence" value="ECO:0007669"/>
    <property type="project" value="TreeGrafter"/>
</dbReference>
<feature type="region of interest" description="Disordered" evidence="8">
    <location>
        <begin position="544"/>
        <end position="586"/>
    </location>
</feature>
<evidence type="ECO:0000256" key="2">
    <source>
        <dbReference type="ARBA" id="ARBA00022490"/>
    </source>
</evidence>
<dbReference type="SMART" id="SM00129">
    <property type="entry name" value="KISc"/>
    <property type="match status" value="1"/>
</dbReference>
<keyword evidence="4 7" id="KW-0067">ATP-binding</keyword>
<proteinExistence type="evidence at transcript level"/>
<evidence type="ECO:0000256" key="4">
    <source>
        <dbReference type="ARBA" id="ARBA00022840"/>
    </source>
</evidence>
<dbReference type="GO" id="GO:0003777">
    <property type="term" value="F:microtubule motor activity"/>
    <property type="evidence" value="ECO:0007669"/>
    <property type="project" value="InterPro"/>
</dbReference>
<feature type="region of interest" description="Disordered" evidence="8">
    <location>
        <begin position="1408"/>
        <end position="1460"/>
    </location>
</feature>
<dbReference type="InterPro" id="IPR027640">
    <property type="entry name" value="Kinesin-like_fam"/>
</dbReference>
<evidence type="ECO:0000313" key="10">
    <source>
        <dbReference type="EMBL" id="LAC22267.1"/>
    </source>
</evidence>